<proteinExistence type="inferred from homology"/>
<name>A0ABT1RQ38_9FIRM</name>
<protein>
    <submittedName>
        <fullName evidence="7">Formate/nitrite transporter family protein</fullName>
    </submittedName>
</protein>
<dbReference type="Proteomes" id="UP001524502">
    <property type="component" value="Unassembled WGS sequence"/>
</dbReference>
<evidence type="ECO:0000313" key="8">
    <source>
        <dbReference type="Proteomes" id="UP001524502"/>
    </source>
</evidence>
<evidence type="ECO:0000313" key="7">
    <source>
        <dbReference type="EMBL" id="MCQ4637276.1"/>
    </source>
</evidence>
<feature type="transmembrane region" description="Helical" evidence="6">
    <location>
        <begin position="60"/>
        <end position="82"/>
    </location>
</feature>
<comment type="similarity">
    <text evidence="5">Belongs to the FNT transporter (TC 1.A.16) family.</text>
</comment>
<dbReference type="InterPro" id="IPR000292">
    <property type="entry name" value="For/NO2_transpt"/>
</dbReference>
<dbReference type="PROSITE" id="PS01005">
    <property type="entry name" value="FORMATE_NITRITE_TP_1"/>
    <property type="match status" value="1"/>
</dbReference>
<dbReference type="InterPro" id="IPR023271">
    <property type="entry name" value="Aquaporin-like"/>
</dbReference>
<dbReference type="RefSeq" id="WP_256132466.1">
    <property type="nucleotide sequence ID" value="NZ_JANFXK010000011.1"/>
</dbReference>
<sequence length="255" mass="27450">MFMEEFTAVTKAAKAKADFLKKNPLGYFLASMLAGMYIGFGILLIFSIGGMLDGAPYTKIVMGLSFGIALSLVIIAGAELFTGNNFVMTAGALEKTTGWGQAVKIWVVCFIGNWAGSILLAIIFYAAGFAEGPVGQFIADSAATKMSIDFLPLLLRGVLCNTLVCLAVWCGFRCKSDSGKLIMVFWCLFAFITTGFEHSIANMTLLTISMLSPMEAAVSWSGYFYNLFTVTLGNLIAGALVLAVPYYLISRKKEA</sequence>
<reference evidence="7 8" key="1">
    <citation type="submission" date="2022-06" db="EMBL/GenBank/DDBJ databases">
        <title>Isolation of gut microbiota from human fecal samples.</title>
        <authorList>
            <person name="Pamer E.G."/>
            <person name="Barat B."/>
            <person name="Waligurski E."/>
            <person name="Medina S."/>
            <person name="Paddock L."/>
            <person name="Mostad J."/>
        </authorList>
    </citation>
    <scope>NUCLEOTIDE SEQUENCE [LARGE SCALE GENOMIC DNA]</scope>
    <source>
        <strain evidence="7 8">SL.3.17</strain>
    </source>
</reference>
<dbReference type="InterPro" id="IPR024002">
    <property type="entry name" value="For/NO2_transpt_CS"/>
</dbReference>
<keyword evidence="8" id="KW-1185">Reference proteome</keyword>
<evidence type="ECO:0000256" key="1">
    <source>
        <dbReference type="ARBA" id="ARBA00004141"/>
    </source>
</evidence>
<gene>
    <name evidence="7" type="ORF">NE619_11130</name>
</gene>
<keyword evidence="3 6" id="KW-1133">Transmembrane helix</keyword>
<dbReference type="EMBL" id="JANFXK010000011">
    <property type="protein sequence ID" value="MCQ4637276.1"/>
    <property type="molecule type" value="Genomic_DNA"/>
</dbReference>
<feature type="transmembrane region" description="Helical" evidence="6">
    <location>
        <begin position="184"/>
        <end position="211"/>
    </location>
</feature>
<comment type="caution">
    <text evidence="7">The sequence shown here is derived from an EMBL/GenBank/DDBJ whole genome shotgun (WGS) entry which is preliminary data.</text>
</comment>
<feature type="transmembrane region" description="Helical" evidence="6">
    <location>
        <begin position="103"/>
        <end position="130"/>
    </location>
</feature>
<dbReference type="Pfam" id="PF01226">
    <property type="entry name" value="Form_Nir_trans"/>
    <property type="match status" value="1"/>
</dbReference>
<evidence type="ECO:0000256" key="6">
    <source>
        <dbReference type="SAM" id="Phobius"/>
    </source>
</evidence>
<feature type="transmembrane region" description="Helical" evidence="6">
    <location>
        <begin position="223"/>
        <end position="249"/>
    </location>
</feature>
<keyword evidence="4 6" id="KW-0472">Membrane</keyword>
<evidence type="ECO:0000256" key="2">
    <source>
        <dbReference type="ARBA" id="ARBA00022692"/>
    </source>
</evidence>
<accession>A0ABT1RQ38</accession>
<feature type="transmembrane region" description="Helical" evidence="6">
    <location>
        <begin position="25"/>
        <end position="48"/>
    </location>
</feature>
<keyword evidence="2 6" id="KW-0812">Transmembrane</keyword>
<feature type="transmembrane region" description="Helical" evidence="6">
    <location>
        <begin position="150"/>
        <end position="172"/>
    </location>
</feature>
<comment type="subcellular location">
    <subcellularLocation>
        <location evidence="1">Membrane</location>
        <topology evidence="1">Multi-pass membrane protein</topology>
    </subcellularLocation>
</comment>
<dbReference type="PANTHER" id="PTHR30520">
    <property type="entry name" value="FORMATE TRANSPORTER-RELATED"/>
    <property type="match status" value="1"/>
</dbReference>
<evidence type="ECO:0000256" key="3">
    <source>
        <dbReference type="ARBA" id="ARBA00022989"/>
    </source>
</evidence>
<dbReference type="PANTHER" id="PTHR30520:SF8">
    <property type="entry name" value="NITRITE TRANSPORTER NIRC"/>
    <property type="match status" value="1"/>
</dbReference>
<organism evidence="7 8">
    <name type="scientific">Anaerovorax odorimutans</name>
    <dbReference type="NCBI Taxonomy" id="109327"/>
    <lineage>
        <taxon>Bacteria</taxon>
        <taxon>Bacillati</taxon>
        <taxon>Bacillota</taxon>
        <taxon>Clostridia</taxon>
        <taxon>Peptostreptococcales</taxon>
        <taxon>Anaerovoracaceae</taxon>
        <taxon>Anaerovorax</taxon>
    </lineage>
</organism>
<evidence type="ECO:0000256" key="5">
    <source>
        <dbReference type="ARBA" id="ARBA00049660"/>
    </source>
</evidence>
<evidence type="ECO:0000256" key="4">
    <source>
        <dbReference type="ARBA" id="ARBA00023136"/>
    </source>
</evidence>
<dbReference type="Gene3D" id="1.20.1080.10">
    <property type="entry name" value="Glycerol uptake facilitator protein"/>
    <property type="match status" value="1"/>
</dbReference>